<dbReference type="PANTHER" id="PTHR43702">
    <property type="entry name" value="L-FUCOSE-PROTON SYMPORTER"/>
    <property type="match status" value="1"/>
</dbReference>
<keyword evidence="2" id="KW-1003">Cell membrane</keyword>
<feature type="transmembrane region" description="Helical" evidence="3">
    <location>
        <begin position="417"/>
        <end position="434"/>
    </location>
</feature>
<dbReference type="InterPro" id="IPR050375">
    <property type="entry name" value="MFS_TsgA-like"/>
</dbReference>
<feature type="transmembrane region" description="Helical" evidence="3">
    <location>
        <begin position="240"/>
        <end position="260"/>
    </location>
</feature>
<dbReference type="Proteomes" id="UP001231197">
    <property type="component" value="Unassembled WGS sequence"/>
</dbReference>
<evidence type="ECO:0000256" key="2">
    <source>
        <dbReference type="ARBA" id="ARBA00022475"/>
    </source>
</evidence>
<evidence type="ECO:0000313" key="5">
    <source>
        <dbReference type="Proteomes" id="UP001231197"/>
    </source>
</evidence>
<comment type="caution">
    <text evidence="4">The sequence shown here is derived from an EMBL/GenBank/DDBJ whole genome shotgun (WGS) entry which is preliminary data.</text>
</comment>
<evidence type="ECO:0000256" key="3">
    <source>
        <dbReference type="SAM" id="Phobius"/>
    </source>
</evidence>
<keyword evidence="3" id="KW-0472">Membrane</keyword>
<feature type="transmembrane region" description="Helical" evidence="3">
    <location>
        <begin position="497"/>
        <end position="514"/>
    </location>
</feature>
<feature type="transmembrane region" description="Helical" evidence="3">
    <location>
        <begin position="160"/>
        <end position="180"/>
    </location>
</feature>
<name>A0ABT7ZQ08_9FLAO</name>
<keyword evidence="5" id="KW-1185">Reference proteome</keyword>
<feature type="transmembrane region" description="Helical" evidence="3">
    <location>
        <begin position="441"/>
        <end position="459"/>
    </location>
</feature>
<feature type="transmembrane region" description="Helical" evidence="3">
    <location>
        <begin position="200"/>
        <end position="219"/>
    </location>
</feature>
<feature type="transmembrane region" description="Helical" evidence="3">
    <location>
        <begin position="526"/>
        <end position="543"/>
    </location>
</feature>
<feature type="transmembrane region" description="Helical" evidence="3">
    <location>
        <begin position="389"/>
        <end position="411"/>
    </location>
</feature>
<accession>A0ABT7ZQ08</accession>
<dbReference type="PANTHER" id="PTHR43702:SF3">
    <property type="entry name" value="PROTEIN TSGA"/>
    <property type="match status" value="1"/>
</dbReference>
<evidence type="ECO:0000256" key="1">
    <source>
        <dbReference type="ARBA" id="ARBA00004429"/>
    </source>
</evidence>
<feature type="transmembrane region" description="Helical" evidence="3">
    <location>
        <begin position="111"/>
        <end position="129"/>
    </location>
</feature>
<feature type="transmembrane region" description="Helical" evidence="3">
    <location>
        <begin position="307"/>
        <end position="327"/>
    </location>
</feature>
<dbReference type="InterPro" id="IPR036259">
    <property type="entry name" value="MFS_trans_sf"/>
</dbReference>
<keyword evidence="3" id="KW-1133">Transmembrane helix</keyword>
<gene>
    <name evidence="4" type="ORF">QMA06_00155</name>
</gene>
<dbReference type="SUPFAM" id="SSF103473">
    <property type="entry name" value="MFS general substrate transporter"/>
    <property type="match status" value="1"/>
</dbReference>
<organism evidence="4 5">
    <name type="scientific">Winogradskyella bathintestinalis</name>
    <dbReference type="NCBI Taxonomy" id="3035208"/>
    <lineage>
        <taxon>Bacteria</taxon>
        <taxon>Pseudomonadati</taxon>
        <taxon>Bacteroidota</taxon>
        <taxon>Flavobacteriia</taxon>
        <taxon>Flavobacteriales</taxon>
        <taxon>Flavobacteriaceae</taxon>
        <taxon>Winogradskyella</taxon>
    </lineage>
</organism>
<feature type="transmembrane region" description="Helical" evidence="3">
    <location>
        <begin position="272"/>
        <end position="295"/>
    </location>
</feature>
<comment type="subcellular location">
    <subcellularLocation>
        <location evidence="1">Cell inner membrane</location>
        <topology evidence="1">Multi-pass membrane protein</topology>
    </subcellularLocation>
</comment>
<feature type="transmembrane region" description="Helical" evidence="3">
    <location>
        <begin position="82"/>
        <end position="99"/>
    </location>
</feature>
<feature type="transmembrane region" description="Helical" evidence="3">
    <location>
        <begin position="357"/>
        <end position="377"/>
    </location>
</feature>
<sequence>MNNQNNKSALATLCTVFFFWGFIAASNSVFIPFCKTYFNIDQFQSQLVDFAFYGAYYIGALLLFIVSSILKRDILNNWGYKNGIVYGLLLSAIGAFIMYPVTSGAEQGQTGVFYLVLIAFFIVALGFSLQQTAANPFAVALGDPKTGSHRLNLTGGINSFGTTIGPVVVSLVIFGSASWSTDELAQMIDNNVITLVTVQHLYLGVGALFLIAAALFHFSKKLPALKSETAFEPANKARNLLIVLTFVVIGCFGYIFSTYSGTENATEHIENIRLVLLFVALLAVILSVFFANASARKNAKGWGAMKYPQLVLGMLAIFTYVGVEVTIGSNLGELLKQSVGDTGLNALGLPELNDSQLGSYISMYWGGLMIGRWVGAITVFNPSKGLKKALLIIVPYVAFGVIILVNSIKFSFSPNEIIFFAICIAVQIGGFFIAKDNPVQTLKVFSLLGIIAMLIGLFSSGNMALFAFISGGLFCSIMWPCIFTLSIAGLGKYTSQGSAFLIMMILGGAIIPPVQGKLADVFTIQSSYWMAVACFAYLLFYAFRTKTVLDKQGVQY</sequence>
<protein>
    <submittedName>
        <fullName evidence="4">MFS transporter</fullName>
    </submittedName>
</protein>
<feature type="transmembrane region" description="Helical" evidence="3">
    <location>
        <begin position="465"/>
        <end position="490"/>
    </location>
</feature>
<feature type="transmembrane region" description="Helical" evidence="3">
    <location>
        <begin position="52"/>
        <end position="70"/>
    </location>
</feature>
<dbReference type="EMBL" id="JASDDK010000001">
    <property type="protein sequence ID" value="MDN3491112.1"/>
    <property type="molecule type" value="Genomic_DNA"/>
</dbReference>
<proteinExistence type="predicted"/>
<evidence type="ECO:0000313" key="4">
    <source>
        <dbReference type="EMBL" id="MDN3491112.1"/>
    </source>
</evidence>
<keyword evidence="3" id="KW-0812">Transmembrane</keyword>
<dbReference type="RefSeq" id="WP_290204858.1">
    <property type="nucleotide sequence ID" value="NZ_JASDDK010000001.1"/>
</dbReference>
<reference evidence="4 5" key="1">
    <citation type="journal article" date="2023" name="Int. J. Syst. Evol. Microbiol.">
        <title>Winogradskyella bathintestinalis sp. nov., isolated from the intestine of the deep-sea loosejaw dragonfish, Malacosteus niger.</title>
        <authorList>
            <person name="Uniacke-Lowe S."/>
            <person name="Johnson C.N."/>
            <person name="Stanton C."/>
            <person name="Hill C."/>
            <person name="Ross P."/>
        </authorList>
    </citation>
    <scope>NUCLEOTIDE SEQUENCE [LARGE SCALE GENOMIC DNA]</scope>
    <source>
        <strain evidence="4 5">APC 3343</strain>
    </source>
</reference>
<dbReference type="Gene3D" id="1.20.1250.20">
    <property type="entry name" value="MFS general substrate transporter like domains"/>
    <property type="match status" value="3"/>
</dbReference>